<dbReference type="Proteomes" id="UP001621714">
    <property type="component" value="Unassembled WGS sequence"/>
</dbReference>
<dbReference type="EMBL" id="JBANFI010000005">
    <property type="protein sequence ID" value="MFK7161229.1"/>
    <property type="molecule type" value="Genomic_DNA"/>
</dbReference>
<keyword evidence="4" id="KW-1185">Reference proteome</keyword>
<dbReference type="InterPro" id="IPR054254">
    <property type="entry name" value="DUF6985"/>
</dbReference>
<evidence type="ECO:0000313" key="4">
    <source>
        <dbReference type="Proteomes" id="UP001621714"/>
    </source>
</evidence>
<name>A0ABW8PZA3_9GAMM</name>
<feature type="coiled-coil region" evidence="1">
    <location>
        <begin position="36"/>
        <end position="63"/>
    </location>
</feature>
<organism evidence="3 4">
    <name type="scientific">Marinospirillum alkalitolerans</name>
    <dbReference type="NCBI Taxonomy" id="3123374"/>
    <lineage>
        <taxon>Bacteria</taxon>
        <taxon>Pseudomonadati</taxon>
        <taxon>Pseudomonadota</taxon>
        <taxon>Gammaproteobacteria</taxon>
        <taxon>Oceanospirillales</taxon>
        <taxon>Oceanospirillaceae</taxon>
        <taxon>Marinospirillum</taxon>
    </lineage>
</organism>
<gene>
    <name evidence="3" type="ORF">V6U78_09295</name>
</gene>
<dbReference type="RefSeq" id="WP_405339722.1">
    <property type="nucleotide sequence ID" value="NZ_JBANFI010000005.1"/>
</dbReference>
<keyword evidence="1" id="KW-0175">Coiled coil</keyword>
<accession>A0ABW8PZA3</accession>
<dbReference type="Pfam" id="PF22481">
    <property type="entry name" value="DUF6985"/>
    <property type="match status" value="1"/>
</dbReference>
<protein>
    <recommendedName>
        <fullName evidence="2">DUF6985 domain-containing protein</fullName>
    </recommendedName>
</protein>
<reference evidence="3 4" key="1">
    <citation type="submission" date="2024-02" db="EMBL/GenBank/DDBJ databases">
        <title>Marinospirillum sp. MEB 164 isolated from Lonar lake sediment.</title>
        <authorList>
            <person name="Joshi A."/>
            <person name="Thite S."/>
        </authorList>
    </citation>
    <scope>NUCLEOTIDE SEQUENCE [LARGE SCALE GENOMIC DNA]</scope>
    <source>
        <strain evidence="3 4">MEB164</strain>
    </source>
</reference>
<comment type="caution">
    <text evidence="3">The sequence shown here is derived from an EMBL/GenBank/DDBJ whole genome shotgun (WGS) entry which is preliminary data.</text>
</comment>
<sequence>MKLEIANIDFTKEKSEYNEDWYDWLSSELAISFLNNSKLKIRLDFNDQELEEYQSEIETTLRNTLNLGQSDRENLKKHLYAYYKDLVLDVGEEYLEDMPAQENEDHIWEFVHLSSLSISKSQITEEFFCQFTGRCDWEVEHGVSISFKNGNNLAKVGDYGHVNNSDAYADQTMDKYIYYGNIIKTYAAE</sequence>
<evidence type="ECO:0000313" key="3">
    <source>
        <dbReference type="EMBL" id="MFK7161229.1"/>
    </source>
</evidence>
<evidence type="ECO:0000256" key="1">
    <source>
        <dbReference type="SAM" id="Coils"/>
    </source>
</evidence>
<feature type="domain" description="DUF6985" evidence="2">
    <location>
        <begin position="17"/>
        <end position="159"/>
    </location>
</feature>
<evidence type="ECO:0000259" key="2">
    <source>
        <dbReference type="Pfam" id="PF22481"/>
    </source>
</evidence>
<proteinExistence type="predicted"/>